<dbReference type="PROSITE" id="PS00198">
    <property type="entry name" value="4FE4S_FER_1"/>
    <property type="match status" value="1"/>
</dbReference>
<evidence type="ECO:0000256" key="3">
    <source>
        <dbReference type="ARBA" id="ARBA00023014"/>
    </source>
</evidence>
<dbReference type="Gene3D" id="3.30.70.3270">
    <property type="match status" value="1"/>
</dbReference>
<proteinExistence type="predicted"/>
<dbReference type="InterPro" id="IPR017896">
    <property type="entry name" value="4Fe4S_Fe-S-bd"/>
</dbReference>
<name>A0A1M6J9U1_9BACT</name>
<dbReference type="Pfam" id="PF12838">
    <property type="entry name" value="Fer4_7"/>
    <property type="match status" value="1"/>
</dbReference>
<dbReference type="STRING" id="1121393.SAMN02745216_01669"/>
<dbReference type="InterPro" id="IPR017900">
    <property type="entry name" value="4Fe4S_Fe_S_CS"/>
</dbReference>
<keyword evidence="1" id="KW-0479">Metal-binding</keyword>
<sequence length="434" mass="48246">MGHLVGKDIYKKLVQKIDAQAVRVPFNERIYNIVKALYSAEEAEIYVKMPYGLSTLDRIQKITGINPARLKNLLEGLSDKGLVIDLFIDGEYHYMPSPIAVGIFEFTMMRTQGDLDMETWGKLFHHYFEDGSLYKANFSNGEQIGPLRTVPHEESLADHVEILDYERAVHIVESAEKVAVGLCSCRHEKHHADAKECDVPLDTCLSFGMGAEYLTRHNMAVEVSKSALKENLARSREYGLVLQADNVQKGIASICQCCGCCCNLLLGMNKFGYENAIVTSNFIADIEDEKCTGCGKCAKACPINAIEMKDDSDPNTKRKKKPEINLDLCIGCGVCGLDCKPSACQLIPRKKRVIHPETTFERVILQSLERGALQNQIFDNPENIGNKAMNAILGAFLRLPPVKSALMSDALRSRFLGAMRAGVRLQGKGFLTEM</sequence>
<protein>
    <submittedName>
        <fullName evidence="5">4Fe-4S dicluster domain-containing protein</fullName>
    </submittedName>
</protein>
<dbReference type="EMBL" id="FQZU01000007">
    <property type="protein sequence ID" value="SHJ43443.1"/>
    <property type="molecule type" value="Genomic_DNA"/>
</dbReference>
<dbReference type="Proteomes" id="UP000183994">
    <property type="component" value="Unassembled WGS sequence"/>
</dbReference>
<dbReference type="GO" id="GO:0051536">
    <property type="term" value="F:iron-sulfur cluster binding"/>
    <property type="evidence" value="ECO:0007669"/>
    <property type="project" value="UniProtKB-KW"/>
</dbReference>
<dbReference type="PROSITE" id="PS51379">
    <property type="entry name" value="4FE4S_FER_2"/>
    <property type="match status" value="2"/>
</dbReference>
<feature type="domain" description="4Fe-4S ferredoxin-type" evidence="4">
    <location>
        <begin position="320"/>
        <end position="349"/>
    </location>
</feature>
<keyword evidence="6" id="KW-1185">Reference proteome</keyword>
<evidence type="ECO:0000256" key="1">
    <source>
        <dbReference type="ARBA" id="ARBA00022723"/>
    </source>
</evidence>
<feature type="domain" description="4Fe-4S ferredoxin-type" evidence="4">
    <location>
        <begin position="282"/>
        <end position="311"/>
    </location>
</feature>
<dbReference type="SUPFAM" id="SSF54862">
    <property type="entry name" value="4Fe-4S ferredoxins"/>
    <property type="match status" value="1"/>
</dbReference>
<organism evidence="5 6">
    <name type="scientific">Desulfatibacillum alkenivorans DSM 16219</name>
    <dbReference type="NCBI Taxonomy" id="1121393"/>
    <lineage>
        <taxon>Bacteria</taxon>
        <taxon>Pseudomonadati</taxon>
        <taxon>Thermodesulfobacteriota</taxon>
        <taxon>Desulfobacteria</taxon>
        <taxon>Desulfobacterales</taxon>
        <taxon>Desulfatibacillaceae</taxon>
        <taxon>Desulfatibacillum</taxon>
    </lineage>
</organism>
<dbReference type="RefSeq" id="WP_073474856.1">
    <property type="nucleotide sequence ID" value="NZ_FQZU01000007.1"/>
</dbReference>
<evidence type="ECO:0000313" key="6">
    <source>
        <dbReference type="Proteomes" id="UP000183994"/>
    </source>
</evidence>
<accession>A0A1M6J9U1</accession>
<dbReference type="OrthoDB" id="5422255at2"/>
<evidence type="ECO:0000259" key="4">
    <source>
        <dbReference type="PROSITE" id="PS51379"/>
    </source>
</evidence>
<keyword evidence="2" id="KW-0408">Iron</keyword>
<dbReference type="AlphaFoldDB" id="A0A1M6J9U1"/>
<keyword evidence="3" id="KW-0411">Iron-sulfur</keyword>
<evidence type="ECO:0000256" key="2">
    <source>
        <dbReference type="ARBA" id="ARBA00023004"/>
    </source>
</evidence>
<gene>
    <name evidence="5" type="ORF">SAMN02745216_01669</name>
</gene>
<dbReference type="GO" id="GO:0046872">
    <property type="term" value="F:metal ion binding"/>
    <property type="evidence" value="ECO:0007669"/>
    <property type="project" value="UniProtKB-KW"/>
</dbReference>
<evidence type="ECO:0000313" key="5">
    <source>
        <dbReference type="EMBL" id="SHJ43443.1"/>
    </source>
</evidence>
<reference evidence="6" key="1">
    <citation type="submission" date="2016-11" db="EMBL/GenBank/DDBJ databases">
        <authorList>
            <person name="Varghese N."/>
            <person name="Submissions S."/>
        </authorList>
    </citation>
    <scope>NUCLEOTIDE SEQUENCE [LARGE SCALE GENOMIC DNA]</scope>
    <source>
        <strain evidence="6">DSM 16219</strain>
    </source>
</reference>